<dbReference type="PANTHER" id="PTHR12911:SF8">
    <property type="entry name" value="KLAROID PROTEIN-RELATED"/>
    <property type="match status" value="1"/>
</dbReference>
<proteinExistence type="predicted"/>
<dbReference type="GO" id="GO:0016020">
    <property type="term" value="C:membrane"/>
    <property type="evidence" value="ECO:0007669"/>
    <property type="project" value="UniProtKB-SubCell"/>
</dbReference>
<keyword evidence="2" id="KW-0812">Transmembrane</keyword>
<accession>A0A9R1W1I9</accession>
<sequence>MEKTLISWDRLERDEVREIIEKEIAKHAADGIGRVNYAVASCGGRVLKHSEPSVLSSRLSRWISGNVHRDATGECFPLKGDNGFVEVKLCTSVVPEAITVEHVSKSVALDRSNAPKGCKVLGWLGDGERKEKMHLLTRFRYDLKKSNVQTFNVVDPTVVDTIRLEFMSNHGNPNFTCIYRVRVHGHESYVA</sequence>
<dbReference type="GO" id="GO:0005635">
    <property type="term" value="C:nuclear envelope"/>
    <property type="evidence" value="ECO:0000318"/>
    <property type="project" value="GO_Central"/>
</dbReference>
<dbReference type="EMBL" id="NBSK02000004">
    <property type="protein sequence ID" value="KAJ0214253.1"/>
    <property type="molecule type" value="Genomic_DNA"/>
</dbReference>
<comment type="caution">
    <text evidence="6">The sequence shown here is derived from an EMBL/GenBank/DDBJ whole genome shotgun (WGS) entry which is preliminary data.</text>
</comment>
<organism evidence="6 7">
    <name type="scientific">Lactuca sativa</name>
    <name type="common">Garden lettuce</name>
    <dbReference type="NCBI Taxonomy" id="4236"/>
    <lineage>
        <taxon>Eukaryota</taxon>
        <taxon>Viridiplantae</taxon>
        <taxon>Streptophyta</taxon>
        <taxon>Embryophyta</taxon>
        <taxon>Tracheophyta</taxon>
        <taxon>Spermatophyta</taxon>
        <taxon>Magnoliopsida</taxon>
        <taxon>eudicotyledons</taxon>
        <taxon>Gunneridae</taxon>
        <taxon>Pentapetalae</taxon>
        <taxon>asterids</taxon>
        <taxon>campanulids</taxon>
        <taxon>Asterales</taxon>
        <taxon>Asteraceae</taxon>
        <taxon>Cichorioideae</taxon>
        <taxon>Cichorieae</taxon>
        <taxon>Lactucinae</taxon>
        <taxon>Lactuca</taxon>
    </lineage>
</organism>
<evidence type="ECO:0000256" key="1">
    <source>
        <dbReference type="ARBA" id="ARBA00004370"/>
    </source>
</evidence>
<evidence type="ECO:0000256" key="2">
    <source>
        <dbReference type="ARBA" id="ARBA00022692"/>
    </source>
</evidence>
<feature type="domain" description="SUN" evidence="5">
    <location>
        <begin position="1"/>
        <end position="188"/>
    </location>
</feature>
<evidence type="ECO:0000256" key="4">
    <source>
        <dbReference type="ARBA" id="ARBA00023136"/>
    </source>
</evidence>
<dbReference type="InterPro" id="IPR012919">
    <property type="entry name" value="SUN_dom"/>
</dbReference>
<evidence type="ECO:0000313" key="6">
    <source>
        <dbReference type="EMBL" id="KAJ0214253.1"/>
    </source>
</evidence>
<reference evidence="6 7" key="1">
    <citation type="journal article" date="2017" name="Nat. Commun.">
        <title>Genome assembly with in vitro proximity ligation data and whole-genome triplication in lettuce.</title>
        <authorList>
            <person name="Reyes-Chin-Wo S."/>
            <person name="Wang Z."/>
            <person name="Yang X."/>
            <person name="Kozik A."/>
            <person name="Arikit S."/>
            <person name="Song C."/>
            <person name="Xia L."/>
            <person name="Froenicke L."/>
            <person name="Lavelle D.O."/>
            <person name="Truco M.J."/>
            <person name="Xia R."/>
            <person name="Zhu S."/>
            <person name="Xu C."/>
            <person name="Xu H."/>
            <person name="Xu X."/>
            <person name="Cox K."/>
            <person name="Korf I."/>
            <person name="Meyers B.C."/>
            <person name="Michelmore R.W."/>
        </authorList>
    </citation>
    <scope>NUCLEOTIDE SEQUENCE [LARGE SCALE GENOMIC DNA]</scope>
    <source>
        <strain evidence="7">cv. Salinas</strain>
        <tissue evidence="6">Seedlings</tissue>
    </source>
</reference>
<comment type="subcellular location">
    <subcellularLocation>
        <location evidence="1">Membrane</location>
    </subcellularLocation>
</comment>
<evidence type="ECO:0000313" key="7">
    <source>
        <dbReference type="Proteomes" id="UP000235145"/>
    </source>
</evidence>
<dbReference type="AlphaFoldDB" id="A0A9R1W1I9"/>
<keyword evidence="3" id="KW-1133">Transmembrane helix</keyword>
<dbReference type="Proteomes" id="UP000235145">
    <property type="component" value="Unassembled WGS sequence"/>
</dbReference>
<gene>
    <name evidence="6" type="ORF">LSAT_V11C400198020</name>
</gene>
<keyword evidence="7" id="KW-1185">Reference proteome</keyword>
<dbReference type="GO" id="GO:0043495">
    <property type="term" value="F:protein-membrane adaptor activity"/>
    <property type="evidence" value="ECO:0000318"/>
    <property type="project" value="GO_Central"/>
</dbReference>
<dbReference type="Pfam" id="PF07738">
    <property type="entry name" value="Sad1_UNC"/>
    <property type="match status" value="1"/>
</dbReference>
<evidence type="ECO:0000259" key="5">
    <source>
        <dbReference type="PROSITE" id="PS51469"/>
    </source>
</evidence>
<dbReference type="InterPro" id="IPR045119">
    <property type="entry name" value="SUN1-5"/>
</dbReference>
<protein>
    <recommendedName>
        <fullName evidence="5">SUN domain-containing protein</fullName>
    </recommendedName>
</protein>
<dbReference type="PROSITE" id="PS51469">
    <property type="entry name" value="SUN"/>
    <property type="match status" value="1"/>
</dbReference>
<dbReference type="Gene3D" id="2.60.120.260">
    <property type="entry name" value="Galactose-binding domain-like"/>
    <property type="match status" value="1"/>
</dbReference>
<keyword evidence="4" id="KW-0472">Membrane</keyword>
<dbReference type="PANTHER" id="PTHR12911">
    <property type="entry name" value="SAD1/UNC-84-LIKE PROTEIN-RELATED"/>
    <property type="match status" value="1"/>
</dbReference>
<evidence type="ECO:0000256" key="3">
    <source>
        <dbReference type="ARBA" id="ARBA00022989"/>
    </source>
</evidence>
<name>A0A9R1W1I9_LACSA</name>